<dbReference type="Proteomes" id="UP001551482">
    <property type="component" value="Unassembled WGS sequence"/>
</dbReference>
<name>A0ABV3DCR9_9ACTN</name>
<evidence type="ECO:0000313" key="2">
    <source>
        <dbReference type="EMBL" id="MEU8132769.1"/>
    </source>
</evidence>
<proteinExistence type="predicted"/>
<dbReference type="RefSeq" id="WP_358349131.1">
    <property type="nucleotide sequence ID" value="NZ_JBEZFP010000007.1"/>
</dbReference>
<sequence length="231" mass="23028">MDRNAVAAFVRFVICGGGVGLLSSAALMLLTGSMSIAVANAIVTVVSTLLCNELHSRITFRKGAASIRVHVESTGTAVIAYLFTTTAMVVLDAVAPHAGALTQQAVYLSASGLAGLGRFVVLRLVVFARKTDKTAVADKAAVAGTVAVARKAAVAVANTARPASAAVAGKVASVGSFAAVGSLAVANAARPAGRLAAVKKNGKRLPVAVGTLMSGGTHATLPAREQLVVAA</sequence>
<evidence type="ECO:0000313" key="3">
    <source>
        <dbReference type="Proteomes" id="UP001551482"/>
    </source>
</evidence>
<protein>
    <recommendedName>
        <fullName evidence="4">GtrA-like protein domain-containing protein</fullName>
    </recommendedName>
</protein>
<organism evidence="2 3">
    <name type="scientific">Streptodolium elevatio</name>
    <dbReference type="NCBI Taxonomy" id="3157996"/>
    <lineage>
        <taxon>Bacteria</taxon>
        <taxon>Bacillati</taxon>
        <taxon>Actinomycetota</taxon>
        <taxon>Actinomycetes</taxon>
        <taxon>Kitasatosporales</taxon>
        <taxon>Streptomycetaceae</taxon>
        <taxon>Streptodolium</taxon>
    </lineage>
</organism>
<feature type="transmembrane region" description="Helical" evidence="1">
    <location>
        <begin position="75"/>
        <end position="94"/>
    </location>
</feature>
<keyword evidence="1" id="KW-1133">Transmembrane helix</keyword>
<keyword evidence="1" id="KW-0812">Transmembrane</keyword>
<evidence type="ECO:0008006" key="4">
    <source>
        <dbReference type="Google" id="ProtNLM"/>
    </source>
</evidence>
<reference evidence="2 3" key="1">
    <citation type="submission" date="2024-06" db="EMBL/GenBank/DDBJ databases">
        <title>The Natural Products Discovery Center: Release of the First 8490 Sequenced Strains for Exploring Actinobacteria Biosynthetic Diversity.</title>
        <authorList>
            <person name="Kalkreuter E."/>
            <person name="Kautsar S.A."/>
            <person name="Yang D."/>
            <person name="Bader C.D."/>
            <person name="Teijaro C.N."/>
            <person name="Fluegel L."/>
            <person name="Davis C.M."/>
            <person name="Simpson J.R."/>
            <person name="Lauterbach L."/>
            <person name="Steele A.D."/>
            <person name="Gui C."/>
            <person name="Meng S."/>
            <person name="Li G."/>
            <person name="Viehrig K."/>
            <person name="Ye F."/>
            <person name="Su P."/>
            <person name="Kiefer A.F."/>
            <person name="Nichols A."/>
            <person name="Cepeda A.J."/>
            <person name="Yan W."/>
            <person name="Fan B."/>
            <person name="Jiang Y."/>
            <person name="Adhikari A."/>
            <person name="Zheng C.-J."/>
            <person name="Schuster L."/>
            <person name="Cowan T.M."/>
            <person name="Smanski M.J."/>
            <person name="Chevrette M.G."/>
            <person name="De Carvalho L.P.S."/>
            <person name="Shen B."/>
        </authorList>
    </citation>
    <scope>NUCLEOTIDE SEQUENCE [LARGE SCALE GENOMIC DNA]</scope>
    <source>
        <strain evidence="2 3">NPDC048946</strain>
    </source>
</reference>
<evidence type="ECO:0000256" key="1">
    <source>
        <dbReference type="SAM" id="Phobius"/>
    </source>
</evidence>
<feature type="transmembrane region" description="Helical" evidence="1">
    <location>
        <begin position="12"/>
        <end position="30"/>
    </location>
</feature>
<feature type="transmembrane region" description="Helical" evidence="1">
    <location>
        <begin position="36"/>
        <end position="54"/>
    </location>
</feature>
<dbReference type="EMBL" id="JBEZFP010000007">
    <property type="protein sequence ID" value="MEU8132769.1"/>
    <property type="molecule type" value="Genomic_DNA"/>
</dbReference>
<gene>
    <name evidence="2" type="ORF">AB0C36_04590</name>
</gene>
<comment type="caution">
    <text evidence="2">The sequence shown here is derived from an EMBL/GenBank/DDBJ whole genome shotgun (WGS) entry which is preliminary data.</text>
</comment>
<keyword evidence="3" id="KW-1185">Reference proteome</keyword>
<keyword evidence="1" id="KW-0472">Membrane</keyword>
<accession>A0ABV3DCR9</accession>
<feature type="transmembrane region" description="Helical" evidence="1">
    <location>
        <begin position="106"/>
        <end position="126"/>
    </location>
</feature>